<feature type="domain" description="G-protein coupled receptors family 1 profile" evidence="9">
    <location>
        <begin position="36"/>
        <end position="309"/>
    </location>
</feature>
<name>A0A8S2EI36_9BILA</name>
<dbReference type="Gene3D" id="1.20.1070.10">
    <property type="entry name" value="Rhodopsin 7-helix transmembrane proteins"/>
    <property type="match status" value="1"/>
</dbReference>
<dbReference type="GO" id="GO:0005886">
    <property type="term" value="C:plasma membrane"/>
    <property type="evidence" value="ECO:0007669"/>
    <property type="project" value="TreeGrafter"/>
</dbReference>
<feature type="transmembrane region" description="Helical" evidence="8">
    <location>
        <begin position="246"/>
        <end position="270"/>
    </location>
</feature>
<dbReference type="PROSITE" id="PS50262">
    <property type="entry name" value="G_PROTEIN_RECEP_F1_2"/>
    <property type="match status" value="1"/>
</dbReference>
<dbReference type="Proteomes" id="UP000677228">
    <property type="component" value="Unassembled WGS sequence"/>
</dbReference>
<organism evidence="10 12">
    <name type="scientific">Didymodactylos carnosus</name>
    <dbReference type="NCBI Taxonomy" id="1234261"/>
    <lineage>
        <taxon>Eukaryota</taxon>
        <taxon>Metazoa</taxon>
        <taxon>Spiralia</taxon>
        <taxon>Gnathifera</taxon>
        <taxon>Rotifera</taxon>
        <taxon>Eurotatoria</taxon>
        <taxon>Bdelloidea</taxon>
        <taxon>Philodinida</taxon>
        <taxon>Philodinidae</taxon>
        <taxon>Didymodactylos</taxon>
    </lineage>
</organism>
<evidence type="ECO:0000313" key="11">
    <source>
        <dbReference type="EMBL" id="CAF3981620.1"/>
    </source>
</evidence>
<dbReference type="SUPFAM" id="SSF81321">
    <property type="entry name" value="Family A G protein-coupled receptor-like"/>
    <property type="match status" value="1"/>
</dbReference>
<evidence type="ECO:0000256" key="5">
    <source>
        <dbReference type="ARBA" id="ARBA00023136"/>
    </source>
</evidence>
<sequence>MMSATTVSSAIGDLNNIKQNIGRYFAVVCFVFGSVGLILNVIILTRRSLRSNPCSIYFLASTFADLFIVFISIPIRFLSAGFNIDAGLLSLASCRIEYYTFWLSRALSSWYIALASIDRYLSSSISAQIRQWSSKQTAYRMVAIVTTVISFAYVHVLIKFTINVNKDKYGNVTSLLCSGENGFYRTFAAFFHLTCYTIMPPLLMLIFGVLTVNNIRQQSNLVLPPTQTRATTKSVNKKNRKTDRQLFLMLLLQVICICLSTTPLSVQQLYSTFTASYVKDAYKMAQDSLFLSVVGNISSIAHCSPFYIFTLAGAIFRRELKRLFFKLVHRCFKMEHHGSGSTTLQTPIIRTTKF</sequence>
<evidence type="ECO:0000256" key="2">
    <source>
        <dbReference type="ARBA" id="ARBA00022692"/>
    </source>
</evidence>
<gene>
    <name evidence="10" type="ORF">OVA965_LOCUS22533</name>
    <name evidence="11" type="ORF">TMI583_LOCUS23248</name>
</gene>
<feature type="transmembrane region" description="Helical" evidence="8">
    <location>
        <begin position="290"/>
        <end position="316"/>
    </location>
</feature>
<dbReference type="InterPro" id="IPR000276">
    <property type="entry name" value="GPCR_Rhodpsn"/>
</dbReference>
<evidence type="ECO:0000256" key="6">
    <source>
        <dbReference type="ARBA" id="ARBA00023170"/>
    </source>
</evidence>
<feature type="transmembrane region" description="Helical" evidence="8">
    <location>
        <begin position="56"/>
        <end position="78"/>
    </location>
</feature>
<keyword evidence="5 8" id="KW-0472">Membrane</keyword>
<accession>A0A8S2EI36</accession>
<dbReference type="PANTHER" id="PTHR24243">
    <property type="entry name" value="G-PROTEIN COUPLED RECEPTOR"/>
    <property type="match status" value="1"/>
</dbReference>
<keyword evidence="6" id="KW-0675">Receptor</keyword>
<dbReference type="Pfam" id="PF00001">
    <property type="entry name" value="7tm_1"/>
    <property type="match status" value="1"/>
</dbReference>
<evidence type="ECO:0000256" key="7">
    <source>
        <dbReference type="ARBA" id="ARBA00023224"/>
    </source>
</evidence>
<keyword evidence="3 8" id="KW-1133">Transmembrane helix</keyword>
<evidence type="ECO:0000256" key="3">
    <source>
        <dbReference type="ARBA" id="ARBA00022989"/>
    </source>
</evidence>
<feature type="transmembrane region" description="Helical" evidence="8">
    <location>
        <begin position="24"/>
        <end position="44"/>
    </location>
</feature>
<dbReference type="EMBL" id="CAJNOK010012751">
    <property type="protein sequence ID" value="CAF1170269.1"/>
    <property type="molecule type" value="Genomic_DNA"/>
</dbReference>
<keyword evidence="2 8" id="KW-0812">Transmembrane</keyword>
<evidence type="ECO:0000259" key="9">
    <source>
        <dbReference type="PROSITE" id="PS50262"/>
    </source>
</evidence>
<feature type="transmembrane region" description="Helical" evidence="8">
    <location>
        <begin position="182"/>
        <end position="210"/>
    </location>
</feature>
<dbReference type="PANTHER" id="PTHR24243:SF233">
    <property type="entry name" value="THYROTROPIN-RELEASING HORMONE RECEPTOR"/>
    <property type="match status" value="1"/>
</dbReference>
<dbReference type="AlphaFoldDB" id="A0A8S2EI36"/>
<evidence type="ECO:0000313" key="10">
    <source>
        <dbReference type="EMBL" id="CAF1170269.1"/>
    </source>
</evidence>
<dbReference type="InterPro" id="IPR017452">
    <property type="entry name" value="GPCR_Rhodpsn_7TM"/>
</dbReference>
<dbReference type="Proteomes" id="UP000682733">
    <property type="component" value="Unassembled WGS sequence"/>
</dbReference>
<comment type="subcellular location">
    <subcellularLocation>
        <location evidence="1">Membrane</location>
        <topology evidence="1">Multi-pass membrane protein</topology>
    </subcellularLocation>
</comment>
<evidence type="ECO:0000256" key="1">
    <source>
        <dbReference type="ARBA" id="ARBA00004141"/>
    </source>
</evidence>
<keyword evidence="4" id="KW-0297">G-protein coupled receptor</keyword>
<reference evidence="10" key="1">
    <citation type="submission" date="2021-02" db="EMBL/GenBank/DDBJ databases">
        <authorList>
            <person name="Nowell W R."/>
        </authorList>
    </citation>
    <scope>NUCLEOTIDE SEQUENCE</scope>
</reference>
<proteinExistence type="predicted"/>
<evidence type="ECO:0000256" key="8">
    <source>
        <dbReference type="SAM" id="Phobius"/>
    </source>
</evidence>
<evidence type="ECO:0000313" key="12">
    <source>
        <dbReference type="Proteomes" id="UP000677228"/>
    </source>
</evidence>
<feature type="transmembrane region" description="Helical" evidence="8">
    <location>
        <begin position="98"/>
        <end position="117"/>
    </location>
</feature>
<feature type="transmembrane region" description="Helical" evidence="8">
    <location>
        <begin position="138"/>
        <end position="162"/>
    </location>
</feature>
<comment type="caution">
    <text evidence="10">The sequence shown here is derived from an EMBL/GenBank/DDBJ whole genome shotgun (WGS) entry which is preliminary data.</text>
</comment>
<protein>
    <recommendedName>
        <fullName evidence="9">G-protein coupled receptors family 1 profile domain-containing protein</fullName>
    </recommendedName>
</protein>
<evidence type="ECO:0000256" key="4">
    <source>
        <dbReference type="ARBA" id="ARBA00023040"/>
    </source>
</evidence>
<dbReference type="GO" id="GO:0004930">
    <property type="term" value="F:G protein-coupled receptor activity"/>
    <property type="evidence" value="ECO:0007669"/>
    <property type="project" value="UniProtKB-KW"/>
</dbReference>
<keyword evidence="7" id="KW-0807">Transducer</keyword>
<dbReference type="EMBL" id="CAJOBA010034276">
    <property type="protein sequence ID" value="CAF3981620.1"/>
    <property type="molecule type" value="Genomic_DNA"/>
</dbReference>